<organism evidence="2 3">
    <name type="scientific">Coprobacillus cateniformis</name>
    <dbReference type="NCBI Taxonomy" id="100884"/>
    <lineage>
        <taxon>Bacteria</taxon>
        <taxon>Bacillati</taxon>
        <taxon>Bacillota</taxon>
        <taxon>Erysipelotrichia</taxon>
        <taxon>Erysipelotrichales</taxon>
        <taxon>Coprobacillaceae</taxon>
        <taxon>Coprobacillus</taxon>
    </lineage>
</organism>
<feature type="transmembrane region" description="Helical" evidence="1">
    <location>
        <begin position="7"/>
        <end position="24"/>
    </location>
</feature>
<keyword evidence="1" id="KW-0812">Transmembrane</keyword>
<evidence type="ECO:0000256" key="1">
    <source>
        <dbReference type="SAM" id="Phobius"/>
    </source>
</evidence>
<comment type="caution">
    <text evidence="2">The sequence shown here is derived from an EMBL/GenBank/DDBJ whole genome shotgun (WGS) entry which is preliminary data.</text>
</comment>
<evidence type="ECO:0000313" key="3">
    <source>
        <dbReference type="Proteomes" id="UP000003157"/>
    </source>
</evidence>
<dbReference type="AlphaFoldDB" id="E7G676"/>
<dbReference type="STRING" id="100884.GCA_000269565_01436"/>
<keyword evidence="1" id="KW-1133">Transmembrane helix</keyword>
<gene>
    <name evidence="2" type="ORF">HMPREF9488_00264</name>
</gene>
<dbReference type="HOGENOM" id="CLU_1313664_0_0_9"/>
<keyword evidence="3" id="KW-1185">Reference proteome</keyword>
<reference evidence="2 3" key="1">
    <citation type="submission" date="2010-12" db="EMBL/GenBank/DDBJ databases">
        <title>The Genome Sequence of Coprobacillus sp. strain 29_1.</title>
        <authorList>
            <consortium name="The Broad Institute Genome Sequencing Platform"/>
            <person name="Earl A."/>
            <person name="Ward D."/>
            <person name="Feldgarden M."/>
            <person name="Gevers D."/>
            <person name="Daigneault M."/>
            <person name="Sibley C.D."/>
            <person name="White A."/>
            <person name="Strauss J."/>
            <person name="Allen-Vercoe E."/>
            <person name="Young S.K."/>
            <person name="Zeng Q."/>
            <person name="Gargeya S."/>
            <person name="Fitzgerald M."/>
            <person name="Haas B."/>
            <person name="Abouelleil A."/>
            <person name="Alvarado L."/>
            <person name="Arachchi H.M."/>
            <person name="Berlin A."/>
            <person name="Brown A."/>
            <person name="Chapman S.B."/>
            <person name="Chen Z."/>
            <person name="Dunbar C."/>
            <person name="Freedman E."/>
            <person name="Gearin G."/>
            <person name="Gellesch M."/>
            <person name="Goldberg J."/>
            <person name="Griggs A."/>
            <person name="Gujja S."/>
            <person name="Heilman E."/>
            <person name="Heiman D."/>
            <person name="Howarth C."/>
            <person name="Larson L."/>
            <person name="Lui A."/>
            <person name="MacDonald P.J.P."/>
            <person name="Mehta T."/>
            <person name="Montmayeur A."/>
            <person name="Murphy C."/>
            <person name="Neiman D."/>
            <person name="Pearson M."/>
            <person name="Priest M."/>
            <person name="Roberts A."/>
            <person name="Saif S."/>
            <person name="Shea T."/>
            <person name="Shenoy N."/>
            <person name="Sisk P."/>
            <person name="Stolte C."/>
            <person name="Sykes S."/>
            <person name="White J."/>
            <person name="Yandava C."/>
            <person name="Nusbaum C."/>
            <person name="Birren B."/>
        </authorList>
    </citation>
    <scope>NUCLEOTIDE SEQUENCE [LARGE SCALE GENOMIC DNA]</scope>
    <source>
        <strain evidence="2 3">29_1</strain>
    </source>
</reference>
<dbReference type="Proteomes" id="UP000003157">
    <property type="component" value="Unassembled WGS sequence"/>
</dbReference>
<name>E7G676_9FIRM</name>
<evidence type="ECO:0000313" key="2">
    <source>
        <dbReference type="EMBL" id="EFW06727.1"/>
    </source>
</evidence>
<protein>
    <submittedName>
        <fullName evidence="2">Uncharacterized protein</fullName>
    </submittedName>
</protein>
<dbReference type="EMBL" id="ADKX01000001">
    <property type="protein sequence ID" value="EFW06727.1"/>
    <property type="molecule type" value="Genomic_DNA"/>
</dbReference>
<proteinExistence type="predicted"/>
<keyword evidence="1" id="KW-0472">Membrane</keyword>
<accession>E7G676</accession>
<dbReference type="RefSeq" id="WP_008787392.1">
    <property type="nucleotide sequence ID" value="NZ_AKCB01000001.1"/>
</dbReference>
<sequence length="209" mass="25248">MKYKKTLFGILIVCVGLFFIIWINRNKNHDPDSIYWAKEEFENEWEDQDYYERDNSQQNAREIGQTNETVVPVEKVFYTYEDVYVYYDMLDQKKDELYKKLLSIYIIGNPHKLYHEGYATYLGNLGRSLIFECQRFQSVKYSGTGNHNLENHIFKYHYFYGSNECYYVIGNELIKIEDNLNQEKYDEVLKSMEIIHENIKQIEVIRREA</sequence>
<dbReference type="GeneID" id="78229312"/>